<sequence length="340" mass="39992">MILIGYAILVTLTLLFIFKHKNKFILNEKSLHKQWLFWLAIIAPLVSGIYFGAGIWSEFSLRLDFKGFSNFFEISKFPFGILALSPILGAFVVSAHRSYQTDIQIKTAKKQLGEAQEKNKVDIYLSKKKSIYEQLGYIYDIEQKKIKQLLTIYSKAYINSNEYNDTLNKNFTTKLNDKIKTLIISLNDFLNLDKKYIFYNKKETYPTQYLSFLLNVEMKVDSLSNNYSDIKNYLTFDINKSLISYFRDLVKSDDEHKYSSILYSMLLTEIVRKTYDIINVTTEVFTALYPNKNLNTYITYLSNLYNIKYNIEERIRQEQSFFLKNDNGDKVATENQNNHE</sequence>
<evidence type="ECO:0008006" key="4">
    <source>
        <dbReference type="Google" id="ProtNLM"/>
    </source>
</evidence>
<dbReference type="Proteomes" id="UP001224739">
    <property type="component" value="Unassembled WGS sequence"/>
</dbReference>
<keyword evidence="1" id="KW-0472">Membrane</keyword>
<proteinExistence type="predicted"/>
<evidence type="ECO:0000313" key="3">
    <source>
        <dbReference type="Proteomes" id="UP001224739"/>
    </source>
</evidence>
<evidence type="ECO:0000313" key="2">
    <source>
        <dbReference type="EMBL" id="MDL5354445.1"/>
    </source>
</evidence>
<keyword evidence="1" id="KW-0812">Transmembrane</keyword>
<feature type="transmembrane region" description="Helical" evidence="1">
    <location>
        <begin position="77"/>
        <end position="96"/>
    </location>
</feature>
<comment type="caution">
    <text evidence="2">The sequence shown here is derived from an EMBL/GenBank/DDBJ whole genome shotgun (WGS) entry which is preliminary data.</text>
</comment>
<organism evidence="2 3">
    <name type="scientific">Proteus faecis</name>
    <dbReference type="NCBI Taxonomy" id="2050967"/>
    <lineage>
        <taxon>Bacteria</taxon>
        <taxon>Pseudomonadati</taxon>
        <taxon>Pseudomonadota</taxon>
        <taxon>Gammaproteobacteria</taxon>
        <taxon>Enterobacterales</taxon>
        <taxon>Morganellaceae</taxon>
        <taxon>Proteus</taxon>
    </lineage>
</organism>
<dbReference type="GeneID" id="83612061"/>
<dbReference type="AlphaFoldDB" id="A0AAW7CR07"/>
<accession>A0AAW7CR07</accession>
<keyword evidence="1" id="KW-1133">Transmembrane helix</keyword>
<reference evidence="2" key="1">
    <citation type="submission" date="2023-06" db="EMBL/GenBank/DDBJ databases">
        <title>Acute promotion of culturable opportunistic pathogens and persistent increase of antibiotic resistance following antibiotic exposure in mouse gut microbiota.</title>
        <authorList>
            <person name="Li L."/>
            <person name="Wang B."/>
            <person name="Sun Y."/>
            <person name="Wang M."/>
            <person name="Xu H."/>
        </authorList>
    </citation>
    <scope>NUCLEOTIDE SEQUENCE</scope>
    <source>
        <strain evidence="2">EPA10_1</strain>
    </source>
</reference>
<dbReference type="EMBL" id="JASVWL010000003">
    <property type="protein sequence ID" value="MDL5354445.1"/>
    <property type="molecule type" value="Genomic_DNA"/>
</dbReference>
<protein>
    <recommendedName>
        <fullName evidence="4">Phage abortive infection protein</fullName>
    </recommendedName>
</protein>
<evidence type="ECO:0000256" key="1">
    <source>
        <dbReference type="SAM" id="Phobius"/>
    </source>
</evidence>
<feature type="transmembrane region" description="Helical" evidence="1">
    <location>
        <begin position="35"/>
        <end position="56"/>
    </location>
</feature>
<dbReference type="RefSeq" id="WP_286038946.1">
    <property type="nucleotide sequence ID" value="NZ_JASVWJ010000006.1"/>
</dbReference>
<name>A0AAW7CR07_9GAMM</name>
<gene>
    <name evidence="2" type="ORF">QSH02_06255</name>
</gene>